<evidence type="ECO:0000313" key="1">
    <source>
        <dbReference type="EMBL" id="AJE04627.1"/>
    </source>
</evidence>
<evidence type="ECO:0000313" key="2">
    <source>
        <dbReference type="Proteomes" id="UP000057609"/>
    </source>
</evidence>
<gene>
    <name evidence="1" type="ORF">GPICK_15740</name>
</gene>
<keyword evidence="2" id="KW-1185">Reference proteome</keyword>
<name>A0A0B5BDS7_9BACT</name>
<dbReference type="RefSeq" id="WP_039744813.1">
    <property type="nucleotide sequence ID" value="NZ_CP009788.1"/>
</dbReference>
<sequence length="87" mass="9860">MSLIDNPDQARRLARAIISDIAIYNREKVERGIKDDNIFELLAEDIEEGRQHFLSRVAPELASAAIYDLALVDVLIKRAGKIESPIW</sequence>
<dbReference type="AlphaFoldDB" id="A0A0B5BDS7"/>
<dbReference type="EMBL" id="CP009788">
    <property type="protein sequence ID" value="AJE04627.1"/>
    <property type="molecule type" value="Genomic_DNA"/>
</dbReference>
<dbReference type="KEGG" id="gpi:GPICK_15740"/>
<dbReference type="STRING" id="345632.GPICK_15740"/>
<accession>A0A0B5BDS7</accession>
<dbReference type="OrthoDB" id="5402300at2"/>
<dbReference type="HOGENOM" id="CLU_2450419_0_0_7"/>
<protein>
    <submittedName>
        <fullName evidence="1">Uncharacterized protein</fullName>
    </submittedName>
</protein>
<organism evidence="1 2">
    <name type="scientific">Geobacter pickeringii</name>
    <dbReference type="NCBI Taxonomy" id="345632"/>
    <lineage>
        <taxon>Bacteria</taxon>
        <taxon>Pseudomonadati</taxon>
        <taxon>Thermodesulfobacteriota</taxon>
        <taxon>Desulfuromonadia</taxon>
        <taxon>Geobacterales</taxon>
        <taxon>Geobacteraceae</taxon>
        <taxon>Geobacter</taxon>
    </lineage>
</organism>
<reference evidence="1 2" key="1">
    <citation type="journal article" date="2015" name="Genome Announc.">
        <title>Complete Genome of Geobacter pickeringii G13T, a Metal-Reducing Isolate from Sedimentary Kaolin Deposits.</title>
        <authorList>
            <person name="Badalamenti J.P."/>
            <person name="Bond D.R."/>
        </authorList>
    </citation>
    <scope>NUCLEOTIDE SEQUENCE [LARGE SCALE GENOMIC DNA]</scope>
    <source>
        <strain evidence="1 2">G13</strain>
    </source>
</reference>
<proteinExistence type="predicted"/>
<dbReference type="Proteomes" id="UP000057609">
    <property type="component" value="Chromosome"/>
</dbReference>